<accession>A0A4Y2U7H2</accession>
<dbReference type="EMBL" id="BGPR01034536">
    <property type="protein sequence ID" value="GBO08965.1"/>
    <property type="molecule type" value="Genomic_DNA"/>
</dbReference>
<organism evidence="1 2">
    <name type="scientific">Araneus ventricosus</name>
    <name type="common">Orbweaver spider</name>
    <name type="synonym">Epeira ventricosa</name>
    <dbReference type="NCBI Taxonomy" id="182803"/>
    <lineage>
        <taxon>Eukaryota</taxon>
        <taxon>Metazoa</taxon>
        <taxon>Ecdysozoa</taxon>
        <taxon>Arthropoda</taxon>
        <taxon>Chelicerata</taxon>
        <taxon>Arachnida</taxon>
        <taxon>Araneae</taxon>
        <taxon>Araneomorphae</taxon>
        <taxon>Entelegynae</taxon>
        <taxon>Araneoidea</taxon>
        <taxon>Araneidae</taxon>
        <taxon>Araneus</taxon>
    </lineage>
</organism>
<dbReference type="OrthoDB" id="6435879at2759"/>
<dbReference type="InterPro" id="IPR036397">
    <property type="entry name" value="RNaseH_sf"/>
</dbReference>
<reference evidence="1 2" key="1">
    <citation type="journal article" date="2019" name="Sci. Rep.">
        <title>Orb-weaving spider Araneus ventricosus genome elucidates the spidroin gene catalogue.</title>
        <authorList>
            <person name="Kono N."/>
            <person name="Nakamura H."/>
            <person name="Ohtoshi R."/>
            <person name="Moran D.A.P."/>
            <person name="Shinohara A."/>
            <person name="Yoshida Y."/>
            <person name="Fujiwara M."/>
            <person name="Mori M."/>
            <person name="Tomita M."/>
            <person name="Arakawa K."/>
        </authorList>
    </citation>
    <scope>NUCLEOTIDE SEQUENCE [LARGE SCALE GENOMIC DNA]</scope>
</reference>
<comment type="caution">
    <text evidence="1">The sequence shown here is derived from an EMBL/GenBank/DDBJ whole genome shotgun (WGS) entry which is preliminary data.</text>
</comment>
<name>A0A4Y2U7H2_ARAVE</name>
<dbReference type="AlphaFoldDB" id="A0A4Y2U7H2"/>
<sequence>MSDLSTHVDKHASQETWCICITAQTLDPRTAKKVAFLDDPRFLLHWIDGRWRIRLGASENKLPETIVGSHQSGGGSVMVWVMFSWHALGPLIPVECTLNSCAYLSNVADQIHYCVYITTATVSCE</sequence>
<dbReference type="Proteomes" id="UP000499080">
    <property type="component" value="Unassembled WGS sequence"/>
</dbReference>
<gene>
    <name evidence="1" type="ORF">AVEN_144007_1</name>
</gene>
<evidence type="ECO:0000313" key="1">
    <source>
        <dbReference type="EMBL" id="GBO08965.1"/>
    </source>
</evidence>
<dbReference type="GO" id="GO:0003676">
    <property type="term" value="F:nucleic acid binding"/>
    <property type="evidence" value="ECO:0007669"/>
    <property type="project" value="InterPro"/>
</dbReference>
<evidence type="ECO:0000313" key="2">
    <source>
        <dbReference type="Proteomes" id="UP000499080"/>
    </source>
</evidence>
<keyword evidence="2" id="KW-1185">Reference proteome</keyword>
<protein>
    <submittedName>
        <fullName evidence="1">Uncharacterized protein</fullName>
    </submittedName>
</protein>
<dbReference type="Gene3D" id="3.30.420.10">
    <property type="entry name" value="Ribonuclease H-like superfamily/Ribonuclease H"/>
    <property type="match status" value="1"/>
</dbReference>
<proteinExistence type="predicted"/>